<keyword evidence="6" id="KW-0967">Endosome</keyword>
<dbReference type="PANTHER" id="PTHR16514:SF3">
    <property type="entry name" value="LOW-DENSITY LIPOPROTEIN RECEPTOR CLASS A DOMAIN-CONTAINING PROTEIN 4-LIKE ISOFORM X1"/>
    <property type="match status" value="1"/>
</dbReference>
<dbReference type="PANTHER" id="PTHR16514">
    <property type="entry name" value="LOW DENSITY LIPOPROTEIN RECEPTOR CLASS A DOMAIN-CONTAINING 4A"/>
    <property type="match status" value="1"/>
</dbReference>
<keyword evidence="7 10" id="KW-1133">Transmembrane helix</keyword>
<keyword evidence="5" id="KW-0734">Signal transduction inhibitor</keyword>
<dbReference type="Proteomes" id="UP001458880">
    <property type="component" value="Unassembled WGS sequence"/>
</dbReference>
<keyword evidence="12" id="KW-1185">Reference proteome</keyword>
<keyword evidence="4 10" id="KW-0812">Transmembrane</keyword>
<evidence type="ECO:0000256" key="4">
    <source>
        <dbReference type="ARBA" id="ARBA00022692"/>
    </source>
</evidence>
<evidence type="ECO:0000256" key="9">
    <source>
        <dbReference type="SAM" id="MobiDB-lite"/>
    </source>
</evidence>
<dbReference type="AlphaFoldDB" id="A0AAW1LG03"/>
<keyword evidence="8 10" id="KW-0472">Membrane</keyword>
<feature type="compositionally biased region" description="Low complexity" evidence="9">
    <location>
        <begin position="727"/>
        <end position="756"/>
    </location>
</feature>
<dbReference type="GO" id="GO:0009968">
    <property type="term" value="P:negative regulation of signal transduction"/>
    <property type="evidence" value="ECO:0007669"/>
    <property type="project" value="UniProtKB-KW"/>
</dbReference>
<evidence type="ECO:0000256" key="10">
    <source>
        <dbReference type="SAM" id="Phobius"/>
    </source>
</evidence>
<reference evidence="11 12" key="1">
    <citation type="journal article" date="2024" name="BMC Genomics">
        <title>De novo assembly and annotation of Popillia japonica's genome with initial clues to its potential as an invasive pest.</title>
        <authorList>
            <person name="Cucini C."/>
            <person name="Boschi S."/>
            <person name="Funari R."/>
            <person name="Cardaioli E."/>
            <person name="Iannotti N."/>
            <person name="Marturano G."/>
            <person name="Paoli F."/>
            <person name="Bruttini M."/>
            <person name="Carapelli A."/>
            <person name="Frati F."/>
            <person name="Nardi F."/>
        </authorList>
    </citation>
    <scope>NUCLEOTIDE SEQUENCE [LARGE SCALE GENOMIC DNA]</scope>
    <source>
        <strain evidence="11">DMR45628</strain>
    </source>
</reference>
<dbReference type="GO" id="GO:0000139">
    <property type="term" value="C:Golgi membrane"/>
    <property type="evidence" value="ECO:0007669"/>
    <property type="project" value="TreeGrafter"/>
</dbReference>
<feature type="transmembrane region" description="Helical" evidence="10">
    <location>
        <begin position="111"/>
        <end position="134"/>
    </location>
</feature>
<evidence type="ECO:0000256" key="6">
    <source>
        <dbReference type="ARBA" id="ARBA00022753"/>
    </source>
</evidence>
<gene>
    <name evidence="11" type="ORF">QE152_g13055</name>
</gene>
<feature type="region of interest" description="Disordered" evidence="9">
    <location>
        <begin position="689"/>
        <end position="763"/>
    </location>
</feature>
<comment type="subcellular location">
    <subcellularLocation>
        <location evidence="1">Early endosome membrane</location>
    </subcellularLocation>
    <subcellularLocation>
        <location evidence="2">Endosome membrane</location>
        <topology evidence="2">Single-pass membrane protein</topology>
    </subcellularLocation>
</comment>
<comment type="caution">
    <text evidence="11">The sequence shown here is derived from an EMBL/GenBank/DDBJ whole genome shotgun (WGS) entry which is preliminary data.</text>
</comment>
<evidence type="ECO:0000256" key="3">
    <source>
        <dbReference type="ARBA" id="ARBA00009908"/>
    </source>
</evidence>
<evidence type="ECO:0000313" key="11">
    <source>
        <dbReference type="EMBL" id="KAK9732168.1"/>
    </source>
</evidence>
<evidence type="ECO:0000313" key="12">
    <source>
        <dbReference type="Proteomes" id="UP001458880"/>
    </source>
</evidence>
<organism evidence="11 12">
    <name type="scientific">Popillia japonica</name>
    <name type="common">Japanese beetle</name>
    <dbReference type="NCBI Taxonomy" id="7064"/>
    <lineage>
        <taxon>Eukaryota</taxon>
        <taxon>Metazoa</taxon>
        <taxon>Ecdysozoa</taxon>
        <taxon>Arthropoda</taxon>
        <taxon>Hexapoda</taxon>
        <taxon>Insecta</taxon>
        <taxon>Pterygota</taxon>
        <taxon>Neoptera</taxon>
        <taxon>Endopterygota</taxon>
        <taxon>Coleoptera</taxon>
        <taxon>Polyphaga</taxon>
        <taxon>Scarabaeiformia</taxon>
        <taxon>Scarabaeidae</taxon>
        <taxon>Rutelinae</taxon>
        <taxon>Popillia</taxon>
    </lineage>
</organism>
<dbReference type="GO" id="GO:0031901">
    <property type="term" value="C:early endosome membrane"/>
    <property type="evidence" value="ECO:0007669"/>
    <property type="project" value="UniProtKB-SubCell"/>
</dbReference>
<dbReference type="EMBL" id="JASPKY010000121">
    <property type="protein sequence ID" value="KAK9732168.1"/>
    <property type="molecule type" value="Genomic_DNA"/>
</dbReference>
<protein>
    <submittedName>
        <fullName evidence="11">Uncharacterized protein</fullName>
    </submittedName>
</protein>
<sequence>MCQTVVVRKRSRKSTQLRLAGIRRVHPACGKRFETTSKTHITRTVSNNGNDAVLIFGYRSNSPQFRFELGNIGITTVIYRGASVVLFILCSPYVGTLVASQTTARNCQKVIFVKFSTVVVLVLLGLLFGALTIASRWRCSASGVKSDGVLLVKLQYQTQNRQDYLLLGEGSDLSGNIRKKSSSSSESFPIYKNTSSTKTADVLIRLNSSRLVLGDFLLEKKKGSDTSVILNKHHHHHPHKKSLLYHPRHNPSDSHHSRYHHLHNSHYNHKKTDRFRNLRTKREYLSGFDNVLGFYREEKVRNTVATSTVIDHDAANNHNPKNNHYNSGVRKSNYNLLRAGNIETNTNNRNNFYSTDVVSESDSEINNTNAAGAPPDKLKNAVEIIDGDDRDVSGYDLPSAPVVPAPPSVRRNFQFESSTQRSMPPVHVSENSLSDSSVLVLVVSVVVLTVTLGLVTCVLSHYRGGTAANSHDAAQAPTTAPMLSVVSAGTAAGVGGMDRLRSRGTARELAAARERQVRVHTVHTDTTTINLPPSIALPDGEDHPFNSRLQIRDAEQEAEIYQKCIKPPPNRTVLESESPPPYRSSSAGLLGSISGSSSGSTDWSAGSGGSAPLVVRCHSMSSTSKRQPQQHQQQQQQHQENSSCSYVSSAATASGFCNTTTYTGHAGTTIGSATTAAQKTDFIQRTVKRFTGSKDRKNQPSSSNAGVSGANMPVVIVPTKPRRISEQSQSQHSQLLLLQSQNQQQQQQQNTTNTTTGRPRPNV</sequence>
<evidence type="ECO:0000256" key="7">
    <source>
        <dbReference type="ARBA" id="ARBA00022989"/>
    </source>
</evidence>
<feature type="compositionally biased region" description="Low complexity" evidence="9">
    <location>
        <begin position="583"/>
        <end position="605"/>
    </location>
</feature>
<comment type="similarity">
    <text evidence="3">Belongs to the PMEPA1 family.</text>
</comment>
<dbReference type="GO" id="GO:0070412">
    <property type="term" value="F:R-SMAD binding"/>
    <property type="evidence" value="ECO:0007669"/>
    <property type="project" value="InterPro"/>
</dbReference>
<feature type="transmembrane region" description="Helical" evidence="10">
    <location>
        <begin position="77"/>
        <end position="99"/>
    </location>
</feature>
<accession>A0AAW1LG03</accession>
<evidence type="ECO:0000256" key="5">
    <source>
        <dbReference type="ARBA" id="ARBA00022700"/>
    </source>
</evidence>
<dbReference type="InterPro" id="IPR043445">
    <property type="entry name" value="TMEPAI/LRAD4"/>
</dbReference>
<evidence type="ECO:0000256" key="8">
    <source>
        <dbReference type="ARBA" id="ARBA00023136"/>
    </source>
</evidence>
<feature type="region of interest" description="Disordered" evidence="9">
    <location>
        <begin position="563"/>
        <end position="641"/>
    </location>
</feature>
<name>A0AAW1LG03_POPJA</name>
<feature type="compositionally biased region" description="Low complexity" evidence="9">
    <location>
        <begin position="627"/>
        <end position="639"/>
    </location>
</feature>
<evidence type="ECO:0000256" key="2">
    <source>
        <dbReference type="ARBA" id="ARBA00004190"/>
    </source>
</evidence>
<proteinExistence type="inferred from homology"/>
<evidence type="ECO:0000256" key="1">
    <source>
        <dbReference type="ARBA" id="ARBA00004146"/>
    </source>
</evidence>